<reference evidence="11" key="1">
    <citation type="submission" date="2019-05" db="EMBL/GenBank/DDBJ databases">
        <title>Metatranscriptomic reconstruction reveals RNA viruses with the potential to shape carbon cycling in soil.</title>
        <authorList>
            <person name="Starr E.P."/>
            <person name="Nuccio E."/>
            <person name="Pett-Ridge J."/>
            <person name="Banfield J.F."/>
            <person name="Firestone M.K."/>
        </authorList>
    </citation>
    <scope>NUCLEOTIDE SEQUENCE</scope>
    <source>
        <strain evidence="11">H2_Bulk_34_1624</strain>
    </source>
</reference>
<keyword evidence="6" id="KW-0693">Viral RNA replication</keyword>
<evidence type="ECO:0000259" key="10">
    <source>
        <dbReference type="PROSITE" id="PS50522"/>
    </source>
</evidence>
<dbReference type="PROSITE" id="PS50522">
    <property type="entry name" value="RDRP_PHAGE"/>
    <property type="match status" value="1"/>
</dbReference>
<dbReference type="GO" id="GO:0003968">
    <property type="term" value="F:RNA-directed RNA polymerase activity"/>
    <property type="evidence" value="ECO:0007669"/>
    <property type="project" value="UniProtKB-KW"/>
</dbReference>
<protein>
    <recommendedName>
        <fullName evidence="1">RNA-directed RNA polymerase</fullName>
        <ecNumber evidence="1">2.7.7.48</ecNumber>
    </recommendedName>
    <alternativeName>
        <fullName evidence="7">RNA replicase beta chain</fullName>
    </alternativeName>
</protein>
<feature type="binding site" evidence="9">
    <location>
        <position position="409"/>
    </location>
    <ligand>
        <name>Mg(2+)</name>
        <dbReference type="ChEBI" id="CHEBI:18420"/>
        <label>2</label>
    </ligand>
</feature>
<keyword evidence="9" id="KW-0460">Magnesium</keyword>
<evidence type="ECO:0000256" key="5">
    <source>
        <dbReference type="ARBA" id="ARBA00022741"/>
    </source>
</evidence>
<comment type="cofactor">
    <cofactor evidence="9">
        <name>Mg(2+)</name>
        <dbReference type="ChEBI" id="CHEBI:18420"/>
    </cofactor>
    <text evidence="9">Binds 2 Mg(2+) per subunit.</text>
</comment>
<evidence type="ECO:0000256" key="6">
    <source>
        <dbReference type="ARBA" id="ARBA00022953"/>
    </source>
</evidence>
<dbReference type="GO" id="GO:0046872">
    <property type="term" value="F:metal ion binding"/>
    <property type="evidence" value="ECO:0007669"/>
    <property type="project" value="UniProtKB-KW"/>
</dbReference>
<feature type="binding site" evidence="9">
    <location>
        <position position="312"/>
    </location>
    <ligand>
        <name>Mg(2+)</name>
        <dbReference type="ChEBI" id="CHEBI:18420"/>
        <label>2</label>
    </ligand>
</feature>
<evidence type="ECO:0000256" key="8">
    <source>
        <dbReference type="ARBA" id="ARBA00048744"/>
    </source>
</evidence>
<keyword evidence="9" id="KW-0479">Metal-binding</keyword>
<keyword evidence="4" id="KW-0548">Nucleotidyltransferase</keyword>
<name>A0A514D9Q3_9VIRU</name>
<dbReference type="Pfam" id="PF03431">
    <property type="entry name" value="RNA_replicase_B"/>
    <property type="match status" value="1"/>
</dbReference>
<accession>A0A514D9Q3</accession>
<evidence type="ECO:0000313" key="11">
    <source>
        <dbReference type="EMBL" id="QDH90327.1"/>
    </source>
</evidence>
<evidence type="ECO:0000256" key="7">
    <source>
        <dbReference type="ARBA" id="ARBA00030248"/>
    </source>
</evidence>
<evidence type="ECO:0000256" key="2">
    <source>
        <dbReference type="ARBA" id="ARBA00022484"/>
    </source>
</evidence>
<evidence type="ECO:0000256" key="1">
    <source>
        <dbReference type="ARBA" id="ARBA00012494"/>
    </source>
</evidence>
<keyword evidence="2 11" id="KW-0696">RNA-directed RNA polymerase</keyword>
<evidence type="ECO:0000256" key="3">
    <source>
        <dbReference type="ARBA" id="ARBA00022679"/>
    </source>
</evidence>
<keyword evidence="3" id="KW-0808">Transferase</keyword>
<dbReference type="EC" id="2.7.7.48" evidence="1"/>
<keyword evidence="5" id="KW-0547">Nucleotide-binding</keyword>
<dbReference type="EMBL" id="MN035442">
    <property type="protein sequence ID" value="QDH90327.1"/>
    <property type="molecule type" value="Genomic_RNA"/>
</dbReference>
<evidence type="ECO:0000256" key="9">
    <source>
        <dbReference type="PIRSR" id="PIRSR605093-1"/>
    </source>
</evidence>
<dbReference type="InterPro" id="IPR005093">
    <property type="entry name" value="RNArep_beta"/>
</dbReference>
<sequence>MKSPITLARVVLNDIGDRVGISTHRDFETVSVRVKDEGFSFLAITLAQFCKDFERSLDRGYVGHDLFTHFAFKGSCPRFLGGFFDLIFDRGTGSLLDIPSVEAIYCIRQFTGMWSKIEIDCSEERIDRAYSDFLSSEIAVRKADGIRSPKDLSDFRRIASLLLRDVFTAVDSSVYNGEIVPKHGSGSTAMGIIGNEKYLNCTWTDRLEHLFPAREFLSSSYSLSFERPLQWLAPAQEPPVKVITVPKTLKTPRLIAMEPVHTQYVQQGLLESIVENVKRDNLLSRFITFEDQIPNQEMAFQGSLYGDLATLDLSAASDLVSNQLVREMTAAWPSLFEAVQASRSQVADVRGKVVRLSKFASMGSALCFPFESFVFLTLIFLAVERVNDHQLTRSDIRRLSGQVRAYGDDLIVPQRYVHEVVTTLTSFGLKVNGDKSFWTGKFRESCGKEYYNGFDVSIVKVRRELPTRPTHVDEIVSAVSFRNQAQSLYLFRTVEFMDSLIEKLIPFPTVLPTSSVLGKHSLDGSFETHRMCQKLHRPLVKGVKVASILPRDEIDSGAALLKFFLKRSDEPLERGHLRRAGRPSSVKLKAGYYSAY</sequence>
<dbReference type="GO" id="GO:0000166">
    <property type="term" value="F:nucleotide binding"/>
    <property type="evidence" value="ECO:0007669"/>
    <property type="project" value="UniProtKB-KW"/>
</dbReference>
<feature type="binding site" evidence="9">
    <location>
        <position position="408"/>
    </location>
    <ligand>
        <name>Mg(2+)</name>
        <dbReference type="ChEBI" id="CHEBI:18420"/>
        <label>2</label>
    </ligand>
</feature>
<proteinExistence type="predicted"/>
<dbReference type="GO" id="GO:0039694">
    <property type="term" value="P:viral RNA genome replication"/>
    <property type="evidence" value="ECO:0007669"/>
    <property type="project" value="InterPro"/>
</dbReference>
<gene>
    <name evidence="11" type="ORF">H2Bulk341624_000001</name>
</gene>
<dbReference type="InterPro" id="IPR007096">
    <property type="entry name" value="RNA-dir_Rpol_cat_phage"/>
</dbReference>
<evidence type="ECO:0000256" key="4">
    <source>
        <dbReference type="ARBA" id="ARBA00022695"/>
    </source>
</evidence>
<organism evidence="11">
    <name type="scientific">Leviviridae sp</name>
    <dbReference type="NCBI Taxonomy" id="2027243"/>
    <lineage>
        <taxon>Viruses</taxon>
        <taxon>Riboviria</taxon>
        <taxon>Orthornavirae</taxon>
        <taxon>Lenarviricota</taxon>
        <taxon>Leviviricetes</taxon>
        <taxon>Norzivirales</taxon>
        <taxon>Fiersviridae</taxon>
    </lineage>
</organism>
<feature type="domain" description="RdRp catalytic" evidence="10">
    <location>
        <begin position="297"/>
        <end position="440"/>
    </location>
</feature>
<comment type="catalytic activity">
    <reaction evidence="8">
        <text>RNA(n) + a ribonucleoside 5'-triphosphate = RNA(n+1) + diphosphate</text>
        <dbReference type="Rhea" id="RHEA:21248"/>
        <dbReference type="Rhea" id="RHEA-COMP:14527"/>
        <dbReference type="Rhea" id="RHEA-COMP:17342"/>
        <dbReference type="ChEBI" id="CHEBI:33019"/>
        <dbReference type="ChEBI" id="CHEBI:61557"/>
        <dbReference type="ChEBI" id="CHEBI:140395"/>
        <dbReference type="EC" id="2.7.7.48"/>
    </reaction>
</comment>